<dbReference type="Gene3D" id="3.10.450.40">
    <property type="match status" value="1"/>
</dbReference>
<dbReference type="AlphaFoldDB" id="A0A4S8IKM7"/>
<feature type="region of interest" description="Disordered" evidence="1">
    <location>
        <begin position="187"/>
        <end position="226"/>
    </location>
</feature>
<dbReference type="GO" id="GO:0009658">
    <property type="term" value="P:chloroplast organization"/>
    <property type="evidence" value="ECO:0007669"/>
    <property type="project" value="TreeGrafter"/>
</dbReference>
<dbReference type="PANTHER" id="PTHR33415">
    <property type="entry name" value="PROTEIN EMBRYO DEFECTIVE 514"/>
    <property type="match status" value="1"/>
</dbReference>
<feature type="compositionally biased region" description="Gly residues" evidence="1">
    <location>
        <begin position="207"/>
        <end position="226"/>
    </location>
</feature>
<organism evidence="2 3">
    <name type="scientific">Musa balbisiana</name>
    <name type="common">Banana</name>
    <dbReference type="NCBI Taxonomy" id="52838"/>
    <lineage>
        <taxon>Eukaryota</taxon>
        <taxon>Viridiplantae</taxon>
        <taxon>Streptophyta</taxon>
        <taxon>Embryophyta</taxon>
        <taxon>Tracheophyta</taxon>
        <taxon>Spermatophyta</taxon>
        <taxon>Magnoliopsida</taxon>
        <taxon>Liliopsida</taxon>
        <taxon>Zingiberales</taxon>
        <taxon>Musaceae</taxon>
        <taxon>Musa</taxon>
    </lineage>
</organism>
<name>A0A4S8IKM7_MUSBA</name>
<keyword evidence="3" id="KW-1185">Reference proteome</keyword>
<sequence length="226" mass="24560">MADEPAEKPQLLDGGRLVAEEVPAESGSGAEKRGREEGDEEDCGLKRQKVEGSSEEEKTDGVGGKRDGGGDLEVDGCGDGRESEAASVGPKGFKSSVEMFEYFLKLLRSWSPDLDINKYEHMVLLDLLKKGHPDPAKKIGAGIEAFQVRNHPTCKSRCFFLVRADGTSDDFSFRKCVDTILPMPDHLKAQSTSDNGRVFYHRRGSHPRGGGRSGGRGYGKRGGSEK</sequence>
<comment type="caution">
    <text evidence="2">The sequence shown here is derived from an EMBL/GenBank/DDBJ whole genome shotgun (WGS) entry which is preliminary data.</text>
</comment>
<dbReference type="InterPro" id="IPR044673">
    <property type="entry name" value="DCL-like"/>
</dbReference>
<proteinExistence type="predicted"/>
<gene>
    <name evidence="2" type="ORF">C4D60_Mb06t04570</name>
</gene>
<dbReference type="GO" id="GO:0017126">
    <property type="term" value="P:nucleologenesis"/>
    <property type="evidence" value="ECO:0007669"/>
    <property type="project" value="TreeGrafter"/>
</dbReference>
<dbReference type="GO" id="GO:0005634">
    <property type="term" value="C:nucleus"/>
    <property type="evidence" value="ECO:0007669"/>
    <property type="project" value="TreeGrafter"/>
</dbReference>
<protein>
    <submittedName>
        <fullName evidence="2">Uncharacterized protein</fullName>
    </submittedName>
</protein>
<dbReference type="EMBL" id="PYDT01000009">
    <property type="protein sequence ID" value="THU48965.1"/>
    <property type="molecule type" value="Genomic_DNA"/>
</dbReference>
<evidence type="ECO:0000256" key="1">
    <source>
        <dbReference type="SAM" id="MobiDB-lite"/>
    </source>
</evidence>
<feature type="compositionally biased region" description="Basic and acidic residues" evidence="1">
    <location>
        <begin position="43"/>
        <end position="69"/>
    </location>
</feature>
<accession>A0A4S8IKM7</accession>
<dbReference type="GO" id="GO:0009507">
    <property type="term" value="C:chloroplast"/>
    <property type="evidence" value="ECO:0007669"/>
    <property type="project" value="TreeGrafter"/>
</dbReference>
<dbReference type="GO" id="GO:1901259">
    <property type="term" value="P:chloroplast rRNA processing"/>
    <property type="evidence" value="ECO:0007669"/>
    <property type="project" value="TreeGrafter"/>
</dbReference>
<evidence type="ECO:0000313" key="3">
    <source>
        <dbReference type="Proteomes" id="UP000317650"/>
    </source>
</evidence>
<feature type="region of interest" description="Disordered" evidence="1">
    <location>
        <begin position="1"/>
        <end position="89"/>
    </location>
</feature>
<evidence type="ECO:0000313" key="2">
    <source>
        <dbReference type="EMBL" id="THU48965.1"/>
    </source>
</evidence>
<dbReference type="Proteomes" id="UP000317650">
    <property type="component" value="Chromosome 6"/>
</dbReference>
<dbReference type="FunFam" id="3.10.450.40:FF:000016">
    <property type="entry name" value="Predicted protein"/>
    <property type="match status" value="1"/>
</dbReference>
<reference evidence="2 3" key="1">
    <citation type="journal article" date="2019" name="Nat. Plants">
        <title>Genome sequencing of Musa balbisiana reveals subgenome evolution and function divergence in polyploid bananas.</title>
        <authorList>
            <person name="Yao X."/>
        </authorList>
    </citation>
    <scope>NUCLEOTIDE SEQUENCE [LARGE SCALE GENOMIC DNA]</scope>
    <source>
        <strain evidence="3">cv. DH-PKW</strain>
        <tissue evidence="2">Leaves</tissue>
    </source>
</reference>
<dbReference type="Pfam" id="PF11523">
    <property type="entry name" value="DUF3223"/>
    <property type="match status" value="1"/>
</dbReference>
<dbReference type="PANTHER" id="PTHR33415:SF12">
    <property type="entry name" value="PROTEIN EMBRYO DEFECTIVE 514"/>
    <property type="match status" value="1"/>
</dbReference>